<comment type="caution">
    <text evidence="1">The sequence shown here is derived from an EMBL/GenBank/DDBJ whole genome shotgun (WGS) entry which is preliminary data.</text>
</comment>
<proteinExistence type="predicted"/>
<reference evidence="1 2" key="1">
    <citation type="submission" date="2008-04" db="EMBL/GenBank/DDBJ databases">
        <title>Draft genome sequence of Bacteroides coprocola (DSM 17136).</title>
        <authorList>
            <person name="Sudarsanam P."/>
            <person name="Ley R."/>
            <person name="Guruge J."/>
            <person name="Turnbaugh P.J."/>
            <person name="Mahowald M."/>
            <person name="Liep D."/>
            <person name="Gordon J."/>
        </authorList>
    </citation>
    <scope>NUCLEOTIDE SEQUENCE [LARGE SCALE GENOMIC DNA]</scope>
    <source>
        <strain evidence="1 2">DSM 17136</strain>
    </source>
</reference>
<dbReference type="Proteomes" id="UP000003146">
    <property type="component" value="Unassembled WGS sequence"/>
</dbReference>
<dbReference type="EMBL" id="ABIY02000087">
    <property type="protein sequence ID" value="EDV00780.1"/>
    <property type="molecule type" value="Genomic_DNA"/>
</dbReference>
<sequence length="50" mass="5911">MKLERSVYEILQILGISLTDKTHLSDLFDKSNFKNVKDRYDSSEPNLFNF</sequence>
<accession>B3JJP6</accession>
<evidence type="ECO:0000313" key="1">
    <source>
        <dbReference type="EMBL" id="EDV00780.1"/>
    </source>
</evidence>
<dbReference type="HOGENOM" id="CLU_3004418_0_0_10"/>
<gene>
    <name evidence="1" type="ORF">BACCOP_02117</name>
</gene>
<protein>
    <submittedName>
        <fullName evidence="1">Uncharacterized protein</fullName>
    </submittedName>
</protein>
<evidence type="ECO:0000313" key="2">
    <source>
        <dbReference type="Proteomes" id="UP000003146"/>
    </source>
</evidence>
<name>B3JJP6_9BACT</name>
<dbReference type="AlphaFoldDB" id="B3JJP6"/>
<organism evidence="1 2">
    <name type="scientific">Phocaeicola coprocola DSM 17136</name>
    <dbReference type="NCBI Taxonomy" id="470145"/>
    <lineage>
        <taxon>Bacteria</taxon>
        <taxon>Pseudomonadati</taxon>
        <taxon>Bacteroidota</taxon>
        <taxon>Bacteroidia</taxon>
        <taxon>Bacteroidales</taxon>
        <taxon>Bacteroidaceae</taxon>
        <taxon>Phocaeicola</taxon>
    </lineage>
</organism>
<reference evidence="1 2" key="2">
    <citation type="submission" date="2008-04" db="EMBL/GenBank/DDBJ databases">
        <authorList>
            <person name="Fulton L."/>
            <person name="Clifton S."/>
            <person name="Fulton B."/>
            <person name="Xu J."/>
            <person name="Minx P."/>
            <person name="Pepin K.H."/>
            <person name="Johnson M."/>
            <person name="Thiruvilangam P."/>
            <person name="Bhonagiri V."/>
            <person name="Nash W.E."/>
            <person name="Mardis E.R."/>
            <person name="Wilson R.K."/>
        </authorList>
    </citation>
    <scope>NUCLEOTIDE SEQUENCE [LARGE SCALE GENOMIC DNA]</scope>
    <source>
        <strain evidence="1 2">DSM 17136</strain>
    </source>
</reference>